<dbReference type="PANTHER" id="PTHR13561">
    <property type="entry name" value="DNA REPLICATION REGULATOR DPB11-RELATED"/>
    <property type="match status" value="1"/>
</dbReference>
<dbReference type="PROSITE" id="PS50172">
    <property type="entry name" value="BRCT"/>
    <property type="match status" value="5"/>
</dbReference>
<keyword evidence="4" id="KW-1185">Reference proteome</keyword>
<dbReference type="GeneID" id="107421117"/>
<dbReference type="FunCoup" id="A0A6P6G9A6">
    <property type="interactions" value="947"/>
</dbReference>
<dbReference type="RefSeq" id="XP_024930703.3">
    <property type="nucleotide sequence ID" value="XM_025074935.3"/>
</dbReference>
<dbReference type="CDD" id="cd00027">
    <property type="entry name" value="BRCT"/>
    <property type="match status" value="1"/>
</dbReference>
<dbReference type="FunFam" id="3.40.50.10190:FF:000061">
    <property type="entry name" value="Transcription coactivator"/>
    <property type="match status" value="1"/>
</dbReference>
<dbReference type="GO" id="GO:0033314">
    <property type="term" value="P:mitotic DNA replication checkpoint signaling"/>
    <property type="evidence" value="ECO:0007669"/>
    <property type="project" value="TreeGrafter"/>
</dbReference>
<dbReference type="Pfam" id="PF00533">
    <property type="entry name" value="BRCT"/>
    <property type="match status" value="2"/>
</dbReference>
<feature type="compositionally biased region" description="Polar residues" evidence="2">
    <location>
        <begin position="292"/>
        <end position="307"/>
    </location>
</feature>
<dbReference type="InParanoid" id="A0A6P6G9A6"/>
<dbReference type="InterPro" id="IPR059215">
    <property type="entry name" value="BRCT2_TopBP1-like"/>
</dbReference>
<evidence type="ECO:0000313" key="5">
    <source>
        <dbReference type="RefSeq" id="XP_024930703.3"/>
    </source>
</evidence>
<gene>
    <name evidence="5" type="primary">LOC107421117</name>
</gene>
<feature type="domain" description="BRCT" evidence="3">
    <location>
        <begin position="679"/>
        <end position="762"/>
    </location>
</feature>
<evidence type="ECO:0000313" key="4">
    <source>
        <dbReference type="Proteomes" id="UP001652623"/>
    </source>
</evidence>
<reference evidence="5" key="1">
    <citation type="submission" date="2025-08" db="UniProtKB">
        <authorList>
            <consortium name="RefSeq"/>
        </authorList>
    </citation>
    <scope>IDENTIFICATION</scope>
    <source>
        <tissue evidence="5">Seedling</tissue>
    </source>
</reference>
<dbReference type="InterPro" id="IPR001357">
    <property type="entry name" value="BRCT_dom"/>
</dbReference>
<feature type="region of interest" description="Disordered" evidence="2">
    <location>
        <begin position="292"/>
        <end position="321"/>
    </location>
</feature>
<dbReference type="AlphaFoldDB" id="A0A6P6G9A6"/>
<feature type="domain" description="BRCT" evidence="3">
    <location>
        <begin position="187"/>
        <end position="271"/>
    </location>
</feature>
<dbReference type="CDD" id="cd17731">
    <property type="entry name" value="BRCT_TopBP1_rpt2_like"/>
    <property type="match status" value="2"/>
</dbReference>
<accession>A0A6P6G9A6</accession>
<feature type="domain" description="BRCT" evidence="3">
    <location>
        <begin position="100"/>
        <end position="184"/>
    </location>
</feature>
<name>A0A6P6G9A6_ZIZJJ</name>
<dbReference type="InterPro" id="IPR036420">
    <property type="entry name" value="BRCT_dom_sf"/>
</dbReference>
<dbReference type="FunFam" id="3.40.50.10190:FF:000057">
    <property type="entry name" value="Transcription coactivator"/>
    <property type="match status" value="1"/>
</dbReference>
<dbReference type="GO" id="GO:0006270">
    <property type="term" value="P:DNA replication initiation"/>
    <property type="evidence" value="ECO:0007669"/>
    <property type="project" value="TreeGrafter"/>
</dbReference>
<protein>
    <submittedName>
        <fullName evidence="5">Uncharacterized protein LOC107421117 isoform X1</fullName>
    </submittedName>
</protein>
<dbReference type="Proteomes" id="UP001652623">
    <property type="component" value="Chromosome 5"/>
</dbReference>
<dbReference type="FunFam" id="3.40.50.10190:FF:000010">
    <property type="entry name" value="DNA topoisomerase II binding protein 1"/>
    <property type="match status" value="1"/>
</dbReference>
<evidence type="ECO:0000256" key="1">
    <source>
        <dbReference type="ARBA" id="ARBA00022737"/>
    </source>
</evidence>
<feature type="domain" description="BRCT" evidence="3">
    <location>
        <begin position="378"/>
        <end position="470"/>
    </location>
</feature>
<dbReference type="GO" id="GO:0007095">
    <property type="term" value="P:mitotic G2 DNA damage checkpoint signaling"/>
    <property type="evidence" value="ECO:0007669"/>
    <property type="project" value="TreeGrafter"/>
</dbReference>
<organism evidence="4 5">
    <name type="scientific">Ziziphus jujuba</name>
    <name type="common">Chinese jujube</name>
    <name type="synonym">Ziziphus sativa</name>
    <dbReference type="NCBI Taxonomy" id="326968"/>
    <lineage>
        <taxon>Eukaryota</taxon>
        <taxon>Viridiplantae</taxon>
        <taxon>Streptophyta</taxon>
        <taxon>Embryophyta</taxon>
        <taxon>Tracheophyta</taxon>
        <taxon>Spermatophyta</taxon>
        <taxon>Magnoliopsida</taxon>
        <taxon>eudicotyledons</taxon>
        <taxon>Gunneridae</taxon>
        <taxon>Pentapetalae</taxon>
        <taxon>rosids</taxon>
        <taxon>fabids</taxon>
        <taxon>Rosales</taxon>
        <taxon>Rhamnaceae</taxon>
        <taxon>Paliureae</taxon>
        <taxon>Ziziphus</taxon>
    </lineage>
</organism>
<keyword evidence="1" id="KW-0677">Repeat</keyword>
<dbReference type="Pfam" id="PF12738">
    <property type="entry name" value="PTCB-BRCT"/>
    <property type="match status" value="2"/>
</dbReference>
<dbReference type="SMART" id="SM00292">
    <property type="entry name" value="BRCT"/>
    <property type="match status" value="6"/>
</dbReference>
<feature type="domain" description="BRCT" evidence="3">
    <location>
        <begin position="578"/>
        <end position="666"/>
    </location>
</feature>
<dbReference type="Gene3D" id="3.40.50.10190">
    <property type="entry name" value="BRCT domain"/>
    <property type="match status" value="6"/>
</dbReference>
<dbReference type="FunFam" id="3.40.50.10190:FF:000052">
    <property type="entry name" value="Transcription coactivator"/>
    <property type="match status" value="1"/>
</dbReference>
<proteinExistence type="predicted"/>
<dbReference type="Pfam" id="PF16589">
    <property type="entry name" value="BRCT_2"/>
    <property type="match status" value="1"/>
</dbReference>
<dbReference type="PANTHER" id="PTHR13561:SF20">
    <property type="entry name" value="DNA TOPOISOMERASE 2-BINDING PROTEIN 1"/>
    <property type="match status" value="1"/>
</dbReference>
<sequence length="1015" mass="112864">MLKTNAFKGANVFMSRNLVPPEIFDALHDALKQNGAEVFLCCDPSRNGPNDFHIISSFDHEKFEDLRAKGCNLLGPQCVFSCAKEHKVLPKQWFTCCLAMDGVKVLASGFEVDEKAKIEKLVTAMGGVLHTRASSDVNFVIVKNVLAAKYKWAVQILKKPIVTINWLYQCWNEHRIVPQESFRVLPFSGLTICVTRILADERKEIEKLIIQNGGKYSAELTKKCTHLISEAPEGDKYKVARRWGHIRVVTRKWFDQSLARRACLNEESYPVPGSSESSNKIARGSVKMQLSSQGKGIGNLQSTSSSVAGDPNLPGGSCGGFVDPDMEATLSQNIGSVFSVTPVTEKEEDSEVPTVQPKVEKNLTNLDDCVANDSQSEDSDLYLSECRILLVGFEASEMRRLVNMVRRGGGSRYILFNDKLTHIVVGTPSENEKKEVRGLAAMGVIHVVRTTWLEDCDREKKEIPVFQRHIASDLLLPKGALTGMTSINQVRISAAHLSVPSNRLPGNTSVGTGMPSSSDKIREEKPQVNMKGDSLMETVTRSSQQSQLSVGNIKSKGQIDARNKARPNIHHDSVQNGKLSSVFKGKIFCFSNSFPEDRKAEIIQWVNQGGGEVVDDHLKQSVHFTIECHGVVPKSTDALQITYVSSHWIRSCLEDGRLLDVSSHILYSPLPCRIPLPGFESFRFCVSQYEEKDRLLLRNLCFVLGAKFVEKLTKKVTHLLCKFVNGPKYEAACKWGIHSITSEWIFECVKQNRVVPLDSFCPKEVSAQDQEAGLCTFSQFPTQAVRMISRDTPSQIPSQLEDMRNSPTESIGCKTGSLREEAEQLSSFSKKARVLENVGKKGLLSSETHLSLPICNMNSAEDNMAKDTDEVSHVVPDVAAAIEDLLEQTSKIQDPNSPGRTECSKNLFSSSCSTLGQDHSDTHTVIGLSKHWLNREFLIKFVDWKYGLISDPYSQAQFMATWTGRKDDIYKSSGDGNGYDGFSETQTDSQIVGYEEDLSGRQMLIDRVRTRSSMT</sequence>
<evidence type="ECO:0000259" key="3">
    <source>
        <dbReference type="PROSITE" id="PS50172"/>
    </source>
</evidence>
<dbReference type="SUPFAM" id="SSF52113">
    <property type="entry name" value="BRCT domain"/>
    <property type="match status" value="5"/>
</dbReference>
<feature type="region of interest" description="Disordered" evidence="2">
    <location>
        <begin position="503"/>
        <end position="523"/>
    </location>
</feature>
<feature type="compositionally biased region" description="Polar residues" evidence="2">
    <location>
        <begin position="503"/>
        <end position="518"/>
    </location>
</feature>
<evidence type="ECO:0000256" key="2">
    <source>
        <dbReference type="SAM" id="MobiDB-lite"/>
    </source>
</evidence>
<dbReference type="CDD" id="cd17718">
    <property type="entry name" value="BRCT_TopBP1_rpt3"/>
    <property type="match status" value="1"/>
</dbReference>